<dbReference type="InterPro" id="IPR041517">
    <property type="entry name" value="DEGP_PDZ"/>
</dbReference>
<evidence type="ECO:0000256" key="1">
    <source>
        <dbReference type="ARBA" id="ARBA00022670"/>
    </source>
</evidence>
<gene>
    <name evidence="6" type="ORF">DDZ13_02805</name>
</gene>
<dbReference type="Proteomes" id="UP000247099">
    <property type="component" value="Unassembled WGS sequence"/>
</dbReference>
<evidence type="ECO:0000313" key="6">
    <source>
        <dbReference type="EMBL" id="PXA04911.1"/>
    </source>
</evidence>
<protein>
    <recommendedName>
        <fullName evidence="5">Protease Do-like PDZ domain-containing protein</fullName>
    </recommendedName>
</protein>
<evidence type="ECO:0000259" key="5">
    <source>
        <dbReference type="Pfam" id="PF17815"/>
    </source>
</evidence>
<accession>A0A317ZND9</accession>
<keyword evidence="2" id="KW-0378">Hydrolase</keyword>
<dbReference type="InterPro" id="IPR036034">
    <property type="entry name" value="PDZ_sf"/>
</dbReference>
<keyword evidence="1" id="KW-0645">Protease</keyword>
<reference evidence="6 7" key="1">
    <citation type="submission" date="2018-05" db="EMBL/GenBank/DDBJ databases">
        <title>Coraliomargarita sinensis sp. nov., isolated from a marine solar saltern.</title>
        <authorList>
            <person name="Zhou L.Y."/>
        </authorList>
    </citation>
    <scope>NUCLEOTIDE SEQUENCE [LARGE SCALE GENOMIC DNA]</scope>
    <source>
        <strain evidence="6 7">WN38</strain>
    </source>
</reference>
<dbReference type="Pfam" id="PF17815">
    <property type="entry name" value="PDZ_3"/>
    <property type="match status" value="1"/>
</dbReference>
<dbReference type="OrthoDB" id="183161at2"/>
<dbReference type="RefSeq" id="WP_110129913.1">
    <property type="nucleotide sequence ID" value="NZ_QHJQ01000002.1"/>
</dbReference>
<keyword evidence="4" id="KW-0732">Signal</keyword>
<sequence length="476" mass="53142">MKQIAGIILFSLSLAPLAAFAALNPETSLVEIEVTRKDYDYRTPWITRNDQVRKNGILIGANRILTTADGLSGQYLCRIKKGGVSRQYTADLVWVDYYANVAILDVPEPDFWKGMEPVALAKTIPQSGELQIYRWRGGRIEERVAEIIRLFSGTSKMSYLQHLVLTVSSTISSAGWSEVVFDDNQLVGLTASASKDTLTILPAQFIAKVIERHNRENDPGLGYFDFKYIRGKNPALLASKGLERRDVGVVVTEIGGKGLSSDALQVGDVILEIDGFEIDSEGKYIDPDYGRLSMSGLATRAHAAGESIAFKIWRDGKEQRVDYTLPRADFEKGLIPDRRYDAPPQYLIEGGLVFQPLNGPLLEALGKNIPPLLDYYSQQKGVNGRKGLVVLSGVLPDDYNLGYEDLRYVLVDEINGRTINNLNDIQTALEEPETAYHNIRFMPEERIQHIVLDAREMEDATNRILQNYRIPSGSQL</sequence>
<feature type="chain" id="PRO_5016389914" description="Protease Do-like PDZ domain-containing protein" evidence="4">
    <location>
        <begin position="22"/>
        <end position="476"/>
    </location>
</feature>
<name>A0A317ZND9_9BACT</name>
<dbReference type="SUPFAM" id="SSF50156">
    <property type="entry name" value="PDZ domain-like"/>
    <property type="match status" value="1"/>
</dbReference>
<dbReference type="GO" id="GO:0006508">
    <property type="term" value="P:proteolysis"/>
    <property type="evidence" value="ECO:0007669"/>
    <property type="project" value="UniProtKB-KW"/>
</dbReference>
<organism evidence="6 7">
    <name type="scientific">Coraliomargarita sinensis</name>
    <dbReference type="NCBI Taxonomy" id="2174842"/>
    <lineage>
        <taxon>Bacteria</taxon>
        <taxon>Pseudomonadati</taxon>
        <taxon>Verrucomicrobiota</taxon>
        <taxon>Opitutia</taxon>
        <taxon>Puniceicoccales</taxon>
        <taxon>Coraliomargaritaceae</taxon>
        <taxon>Coraliomargarita</taxon>
    </lineage>
</organism>
<feature type="signal peptide" evidence="4">
    <location>
        <begin position="1"/>
        <end position="21"/>
    </location>
</feature>
<dbReference type="InParanoid" id="A0A317ZND9"/>
<dbReference type="InterPro" id="IPR046449">
    <property type="entry name" value="DEGP_PDZ_sf"/>
</dbReference>
<evidence type="ECO:0000256" key="4">
    <source>
        <dbReference type="SAM" id="SignalP"/>
    </source>
</evidence>
<feature type="domain" description="Protease Do-like PDZ" evidence="5">
    <location>
        <begin position="335"/>
        <end position="472"/>
    </location>
</feature>
<evidence type="ECO:0000313" key="7">
    <source>
        <dbReference type="Proteomes" id="UP000247099"/>
    </source>
</evidence>
<proteinExistence type="predicted"/>
<dbReference type="EMBL" id="QHJQ01000002">
    <property type="protein sequence ID" value="PXA04911.1"/>
    <property type="molecule type" value="Genomic_DNA"/>
</dbReference>
<dbReference type="GO" id="GO:0004252">
    <property type="term" value="F:serine-type endopeptidase activity"/>
    <property type="evidence" value="ECO:0007669"/>
    <property type="project" value="TreeGrafter"/>
</dbReference>
<keyword evidence="7" id="KW-1185">Reference proteome</keyword>
<evidence type="ECO:0000256" key="2">
    <source>
        <dbReference type="ARBA" id="ARBA00022801"/>
    </source>
</evidence>
<dbReference type="Gene3D" id="2.30.42.10">
    <property type="match status" value="1"/>
</dbReference>
<keyword evidence="3" id="KW-0720">Serine protease</keyword>
<dbReference type="AlphaFoldDB" id="A0A317ZND9"/>
<dbReference type="PANTHER" id="PTHR45980">
    <property type="match status" value="1"/>
</dbReference>
<comment type="caution">
    <text evidence="6">The sequence shown here is derived from an EMBL/GenBank/DDBJ whole genome shotgun (WGS) entry which is preliminary data.</text>
</comment>
<evidence type="ECO:0000256" key="3">
    <source>
        <dbReference type="ARBA" id="ARBA00022825"/>
    </source>
</evidence>
<dbReference type="Gene3D" id="3.20.190.20">
    <property type="match status" value="1"/>
</dbReference>
<dbReference type="PANTHER" id="PTHR45980:SF9">
    <property type="entry name" value="PROTEASE DO-LIKE 10, MITOCHONDRIAL-RELATED"/>
    <property type="match status" value="1"/>
</dbReference>